<sequence>MAQAMAPEAPDAEVAGQILGISRTAFKEGVARTTIRLYQGATPLTLIEEKLEGDASVMMRDPRKRTWLLDTLRDVERRTGMKLFRTAEDAQITDGDIKEAWSHLGQYYFVGRAKHGDAATLARWKEKGFREMFADIMGSKAGPTMQAYETFFRSVWRRGAELEEMRRAGTLDADLEGALRRSLGMGDGEMTALNSSDMRPDAHEAIALKPGEKLWEEDGVSFAVAPVPFADNVDAAVKGRLPANAILDMGRPGEVLRKAGVPDLPMWIRLSKVRKKRGKHSELTEEVMKKFPEAMDYPMLVYVSPWDRKAHSIVTSLATSQGPLTAYFTVHGREGQQVLEAKTLFGKEPGELLAEIREAERLGRV</sequence>
<comment type="caution">
    <text evidence="1">The sequence shown here is derived from an EMBL/GenBank/DDBJ whole genome shotgun (WGS) entry which is preliminary data.</text>
</comment>
<proteinExistence type="predicted"/>
<organism evidence="1 2">
    <name type="scientific">Roseimicrobium gellanilyticum</name>
    <dbReference type="NCBI Taxonomy" id="748857"/>
    <lineage>
        <taxon>Bacteria</taxon>
        <taxon>Pseudomonadati</taxon>
        <taxon>Verrucomicrobiota</taxon>
        <taxon>Verrucomicrobiia</taxon>
        <taxon>Verrucomicrobiales</taxon>
        <taxon>Verrucomicrobiaceae</taxon>
        <taxon>Roseimicrobium</taxon>
    </lineage>
</organism>
<dbReference type="EMBL" id="QNRR01000015">
    <property type="protein sequence ID" value="RBP37018.1"/>
    <property type="molecule type" value="Genomic_DNA"/>
</dbReference>
<accession>A0A366H530</accession>
<dbReference type="Proteomes" id="UP000253426">
    <property type="component" value="Unassembled WGS sequence"/>
</dbReference>
<gene>
    <name evidence="1" type="ORF">DES53_115159</name>
</gene>
<protein>
    <submittedName>
        <fullName evidence="1">Uncharacterized protein</fullName>
    </submittedName>
</protein>
<reference evidence="1 2" key="1">
    <citation type="submission" date="2018-06" db="EMBL/GenBank/DDBJ databases">
        <title>Genomic Encyclopedia of Type Strains, Phase IV (KMG-IV): sequencing the most valuable type-strain genomes for metagenomic binning, comparative biology and taxonomic classification.</title>
        <authorList>
            <person name="Goeker M."/>
        </authorList>
    </citation>
    <scope>NUCLEOTIDE SEQUENCE [LARGE SCALE GENOMIC DNA]</scope>
    <source>
        <strain evidence="1 2">DSM 25532</strain>
    </source>
</reference>
<evidence type="ECO:0000313" key="1">
    <source>
        <dbReference type="EMBL" id="RBP37018.1"/>
    </source>
</evidence>
<evidence type="ECO:0000313" key="2">
    <source>
        <dbReference type="Proteomes" id="UP000253426"/>
    </source>
</evidence>
<keyword evidence="2" id="KW-1185">Reference proteome</keyword>
<dbReference type="AlphaFoldDB" id="A0A366H530"/>
<name>A0A366H530_9BACT</name>